<gene>
    <name evidence="2" type="ORF">RED65_14802</name>
</gene>
<dbReference type="STRING" id="207949.RED65_14802"/>
<dbReference type="Pfam" id="PF07510">
    <property type="entry name" value="GmrSD_C"/>
    <property type="match status" value="1"/>
</dbReference>
<dbReference type="HOGENOM" id="CLU_043034_2_0_6"/>
<dbReference type="PANTHER" id="PTHR24094">
    <property type="entry name" value="SECRETED PROTEIN"/>
    <property type="match status" value="1"/>
</dbReference>
<organism evidence="2 3">
    <name type="scientific">Bermanella marisrubri</name>
    <dbReference type="NCBI Taxonomy" id="207949"/>
    <lineage>
        <taxon>Bacteria</taxon>
        <taxon>Pseudomonadati</taxon>
        <taxon>Pseudomonadota</taxon>
        <taxon>Gammaproteobacteria</taxon>
        <taxon>Oceanospirillales</taxon>
        <taxon>Oceanospirillaceae</taxon>
        <taxon>Bermanella</taxon>
    </lineage>
</organism>
<dbReference type="AlphaFoldDB" id="Q1N490"/>
<dbReference type="OrthoDB" id="5196645at2"/>
<comment type="caution">
    <text evidence="2">The sequence shown here is derived from an EMBL/GenBank/DDBJ whole genome shotgun (WGS) entry which is preliminary data.</text>
</comment>
<reference evidence="2 3" key="1">
    <citation type="submission" date="2006-03" db="EMBL/GenBank/DDBJ databases">
        <authorList>
            <person name="Pinhassi J."/>
            <person name="Pedros-Alio C."/>
            <person name="Ferriera S."/>
            <person name="Johnson J."/>
            <person name="Kravitz S."/>
            <person name="Halpern A."/>
            <person name="Remington K."/>
            <person name="Beeson K."/>
            <person name="Tran B."/>
            <person name="Rogers Y.-H."/>
            <person name="Friedman R."/>
            <person name="Venter J.C."/>
        </authorList>
    </citation>
    <scope>NUCLEOTIDE SEQUENCE [LARGE SCALE GENOMIC DNA]</scope>
    <source>
        <strain evidence="2 3">RED65</strain>
    </source>
</reference>
<sequence>MCGESETVRPIFLFITLLAVILPTDASPQIKLSRNGVCHALTGPMQSPYYDRVKRYQAFASLEACLNAGGRLPKELQPNSSHRESVPSLSKADAYSRKHFGHGWDDEDGDCQNTRHEILIRRSTVTPVLNENGCRAVHGRWISPFTGNVLSNAQEVDIDHVVPLKWAWDHGARKWTRDKREQFANDPVNLIAVERSLNRQKGASGPTQWLPPKNQCQYVARFVRVLHIYDLPVGSSLKALKLRCSAMN</sequence>
<protein>
    <recommendedName>
        <fullName evidence="1">GmrSD restriction endonucleases C-terminal domain-containing protein</fullName>
    </recommendedName>
</protein>
<accession>Q1N490</accession>
<dbReference type="PANTHER" id="PTHR24094:SF15">
    <property type="entry name" value="AMP-DEPENDENT SYNTHETASE_LIGASE DOMAIN-CONTAINING PROTEIN-RELATED"/>
    <property type="match status" value="1"/>
</dbReference>
<keyword evidence="3" id="KW-1185">Reference proteome</keyword>
<evidence type="ECO:0000313" key="3">
    <source>
        <dbReference type="Proteomes" id="UP000004263"/>
    </source>
</evidence>
<name>Q1N490_9GAMM</name>
<dbReference type="InterPro" id="IPR011089">
    <property type="entry name" value="GmrSD_C"/>
</dbReference>
<proteinExistence type="predicted"/>
<evidence type="ECO:0000259" key="1">
    <source>
        <dbReference type="Pfam" id="PF07510"/>
    </source>
</evidence>
<evidence type="ECO:0000313" key="2">
    <source>
        <dbReference type="EMBL" id="EAT12975.1"/>
    </source>
</evidence>
<dbReference type="EMBL" id="AAQH01000003">
    <property type="protein sequence ID" value="EAT12975.1"/>
    <property type="molecule type" value="Genomic_DNA"/>
</dbReference>
<feature type="domain" description="GmrSD restriction endonucleases C-terminal" evidence="1">
    <location>
        <begin position="152"/>
        <end position="225"/>
    </location>
</feature>
<dbReference type="Proteomes" id="UP000004263">
    <property type="component" value="Unassembled WGS sequence"/>
</dbReference>